<dbReference type="InterPro" id="IPR051495">
    <property type="entry name" value="Epithelial_Barrier/Signaling"/>
</dbReference>
<dbReference type="SMART" id="SM00216">
    <property type="entry name" value="VWD"/>
    <property type="match status" value="1"/>
</dbReference>
<keyword evidence="12" id="KW-1185">Reference proteome</keyword>
<evidence type="ECO:0000259" key="11">
    <source>
        <dbReference type="PROSITE" id="PS51233"/>
    </source>
</evidence>
<proteinExistence type="predicted"/>
<dbReference type="Proteomes" id="UP000515154">
    <property type="component" value="Linkage group LG13"/>
</dbReference>
<feature type="transmembrane region" description="Helical" evidence="7">
    <location>
        <begin position="973"/>
        <end position="997"/>
    </location>
</feature>
<dbReference type="SMART" id="SM00723">
    <property type="entry name" value="AMOP"/>
    <property type="match status" value="1"/>
</dbReference>
<feature type="compositionally biased region" description="Basic and acidic residues" evidence="6">
    <location>
        <begin position="1004"/>
        <end position="1019"/>
    </location>
</feature>
<evidence type="ECO:0000313" key="13">
    <source>
        <dbReference type="RefSeq" id="XP_029644087.1"/>
    </source>
</evidence>
<dbReference type="AlphaFoldDB" id="A0A6P7T148"/>
<dbReference type="InterPro" id="IPR003886">
    <property type="entry name" value="NIDO_dom"/>
</dbReference>
<evidence type="ECO:0000259" key="9">
    <source>
        <dbReference type="PROSITE" id="PS50856"/>
    </source>
</evidence>
<dbReference type="GO" id="GO:0007160">
    <property type="term" value="P:cell-matrix adhesion"/>
    <property type="evidence" value="ECO:0007669"/>
    <property type="project" value="InterPro"/>
</dbReference>
<dbReference type="Pfam" id="PF00094">
    <property type="entry name" value="VWD"/>
    <property type="match status" value="1"/>
</dbReference>
<feature type="chain" id="PRO_5028477838" evidence="8">
    <location>
        <begin position="23"/>
        <end position="1041"/>
    </location>
</feature>
<dbReference type="SMART" id="SM00539">
    <property type="entry name" value="NIDO"/>
    <property type="match status" value="1"/>
</dbReference>
<evidence type="ECO:0000256" key="8">
    <source>
        <dbReference type="SAM" id="SignalP"/>
    </source>
</evidence>
<dbReference type="Pfam" id="PF03782">
    <property type="entry name" value="AMOP"/>
    <property type="match status" value="1"/>
</dbReference>
<organism evidence="12 13">
    <name type="scientific">Octopus sinensis</name>
    <name type="common">East Asian common octopus</name>
    <dbReference type="NCBI Taxonomy" id="2607531"/>
    <lineage>
        <taxon>Eukaryota</taxon>
        <taxon>Metazoa</taxon>
        <taxon>Spiralia</taxon>
        <taxon>Lophotrochozoa</taxon>
        <taxon>Mollusca</taxon>
        <taxon>Cephalopoda</taxon>
        <taxon>Coleoidea</taxon>
        <taxon>Octopodiformes</taxon>
        <taxon>Octopoda</taxon>
        <taxon>Incirrata</taxon>
        <taxon>Octopodidae</taxon>
        <taxon>Octopus</taxon>
    </lineage>
</organism>
<reference evidence="13" key="1">
    <citation type="submission" date="2025-08" db="UniProtKB">
        <authorList>
            <consortium name="RefSeq"/>
        </authorList>
    </citation>
    <scope>IDENTIFICATION</scope>
</reference>
<feature type="region of interest" description="Disordered" evidence="6">
    <location>
        <begin position="1002"/>
        <end position="1024"/>
    </location>
</feature>
<sequence length="1041" mass="118248">MNSRESMEVFLLLLFCSQVIHASPLFEFGVGAGDDKAEHSEDDYIISLPHDIYFAGMRYKQLHVTPFGSLGFKKQKFELVDWDGPREYDVQDPPFIAPLYFDSTFSAEQVSRQDEGIFFRAVTDPDIKANVTNIIQQSMVGAKHFNSSIVVIVTWQGLIDRKDLMNGVLDDSNTFQLVVAANKYETYAMFNYKEVNPKEKFYHAGINAGNYRGWTSVLPGKEKTDLSTLPHISGFDVPGRFLFRVSSDLPERGGCTNITSELHLSVSTRFIGMFGGEMLEVTGLCLEENTTARCTFRHLSQKEEVSNGIVINKAKVRCPVPRFLFRGETTLKVQLDTIDSSMPYTVVHVVLPKLKPETVTTLNPNDWDKTDVERLRILWKPHLLSLDYKATVNINLIGYKEDRHKPQYKKLATIKKNHKLYESRLEFNPSKYSCKGSDCDYEIGLIEVELTNISKANTHVFLNSKIIPLGWYIAPTLRRKIGANWASNKCELMKNDVSYNRDWLDHLIPCPCNLDQALADFGRWLTQPSCNIFSNSKCRFHEGAVHCVKSTCPTKRAAGNQCCYRKDGSLIYSRDSHHGSTPDKAAAFGAYPYAKVNHVPQLSHWVWDVIPYYHCCLWSTNNCDVYMNLRPTKNCNSYKAPSTSVLFGDPHVITFDGKNYTMQILGMYWLLQSDDKNFLLQGDFDRSPNVASSVPKEFTSLVAVAIRSQQESNVEIRMRYPHTDEYVLDISVNNEYLHFNEENGYAQIHRQVAIIDNSRKGKQDNFTILTSSGVGVRVSVKYDMMQLVVVTPPDLKYKVNGLLGSWNDKPTDDQPRNITHWAVLNRTKSLFRHFRARDTSFVGGSSANLTIPTDAEVLCGRERFSEICKYDYAVTGNRNIAHNSKNIARLYEYLTKSQKTRNSCGHLDVDNAVIDNFNYTVGSKVKITGCKKSYFLKGHDTYKCEIKSENSLPEWNPEVDAKCLHREQAIAQMALIIGVIVGAVVLIALIIGIACFIKRRSSKKEKPISVSKEEEKQAEKMLAPEGERAEIRDMECQYSKN</sequence>
<dbReference type="KEGG" id="osn:115218422"/>
<comment type="subcellular location">
    <subcellularLocation>
        <location evidence="1">Membrane</location>
    </subcellularLocation>
</comment>
<gene>
    <name evidence="13" type="primary">LOC115218422</name>
</gene>
<feature type="domain" description="VWFD" evidence="11">
    <location>
        <begin position="642"/>
        <end position="846"/>
    </location>
</feature>
<evidence type="ECO:0000256" key="6">
    <source>
        <dbReference type="SAM" id="MobiDB-lite"/>
    </source>
</evidence>
<accession>A0A6P7T148</accession>
<feature type="domain" description="AMOP" evidence="9">
    <location>
        <begin position="482"/>
        <end position="630"/>
    </location>
</feature>
<keyword evidence="4 7" id="KW-0472">Membrane</keyword>
<dbReference type="PROSITE" id="PS50856">
    <property type="entry name" value="AMOP"/>
    <property type="match status" value="1"/>
</dbReference>
<evidence type="ECO:0000256" key="7">
    <source>
        <dbReference type="SAM" id="Phobius"/>
    </source>
</evidence>
<evidence type="ECO:0000259" key="10">
    <source>
        <dbReference type="PROSITE" id="PS51220"/>
    </source>
</evidence>
<evidence type="ECO:0000256" key="1">
    <source>
        <dbReference type="ARBA" id="ARBA00004370"/>
    </source>
</evidence>
<keyword evidence="2 7" id="KW-0812">Transmembrane</keyword>
<feature type="domain" description="NIDO" evidence="10">
    <location>
        <begin position="98"/>
        <end position="248"/>
    </location>
</feature>
<keyword evidence="3 7" id="KW-1133">Transmembrane helix</keyword>
<dbReference type="GO" id="GO:0016020">
    <property type="term" value="C:membrane"/>
    <property type="evidence" value="ECO:0007669"/>
    <property type="project" value="UniProtKB-SubCell"/>
</dbReference>
<evidence type="ECO:0000256" key="5">
    <source>
        <dbReference type="ARBA" id="ARBA00023157"/>
    </source>
</evidence>
<dbReference type="InterPro" id="IPR005533">
    <property type="entry name" value="AMOP_dom"/>
</dbReference>
<name>A0A6P7T148_9MOLL</name>
<evidence type="ECO:0000256" key="3">
    <source>
        <dbReference type="ARBA" id="ARBA00022989"/>
    </source>
</evidence>
<keyword evidence="5" id="KW-1015">Disulfide bond</keyword>
<evidence type="ECO:0000313" key="12">
    <source>
        <dbReference type="Proteomes" id="UP000515154"/>
    </source>
</evidence>
<dbReference type="PROSITE" id="PS51233">
    <property type="entry name" value="VWFD"/>
    <property type="match status" value="1"/>
</dbReference>
<keyword evidence="8" id="KW-0732">Signal</keyword>
<dbReference type="RefSeq" id="XP_029644087.1">
    <property type="nucleotide sequence ID" value="XM_029788227.2"/>
</dbReference>
<dbReference type="Pfam" id="PF23263">
    <property type="entry name" value="C8-3_MUC4"/>
    <property type="match status" value="1"/>
</dbReference>
<protein>
    <submittedName>
        <fullName evidence="13">Protein mesh</fullName>
    </submittedName>
</protein>
<dbReference type="PANTHER" id="PTHR13802">
    <property type="entry name" value="MUCIN 4-RELATED"/>
    <property type="match status" value="1"/>
</dbReference>
<dbReference type="Pfam" id="PF06119">
    <property type="entry name" value="NIDO"/>
    <property type="match status" value="1"/>
</dbReference>
<evidence type="ECO:0000256" key="4">
    <source>
        <dbReference type="ARBA" id="ARBA00023136"/>
    </source>
</evidence>
<dbReference type="PANTHER" id="PTHR13802:SF52">
    <property type="entry name" value="MUCIN-4"/>
    <property type="match status" value="1"/>
</dbReference>
<feature type="signal peptide" evidence="8">
    <location>
        <begin position="1"/>
        <end position="22"/>
    </location>
</feature>
<evidence type="ECO:0000256" key="2">
    <source>
        <dbReference type="ARBA" id="ARBA00022692"/>
    </source>
</evidence>
<dbReference type="InterPro" id="IPR056619">
    <property type="entry name" value="C8-3_MUC4"/>
</dbReference>
<dbReference type="InterPro" id="IPR001846">
    <property type="entry name" value="VWF_type-D"/>
</dbReference>
<dbReference type="PROSITE" id="PS51220">
    <property type="entry name" value="NIDO"/>
    <property type="match status" value="1"/>
</dbReference>